<name>A0ACB6ZI38_THEGA</name>
<gene>
    <name evidence="1" type="ORF">BDM02DRAFT_3143587</name>
</gene>
<accession>A0ACB6ZI38</accession>
<comment type="caution">
    <text evidence="1">The sequence shown here is derived from an EMBL/GenBank/DDBJ whole genome shotgun (WGS) entry which is preliminary data.</text>
</comment>
<proteinExistence type="predicted"/>
<organism evidence="1 2">
    <name type="scientific">Thelephora ganbajun</name>
    <name type="common">Ganba fungus</name>
    <dbReference type="NCBI Taxonomy" id="370292"/>
    <lineage>
        <taxon>Eukaryota</taxon>
        <taxon>Fungi</taxon>
        <taxon>Dikarya</taxon>
        <taxon>Basidiomycota</taxon>
        <taxon>Agaricomycotina</taxon>
        <taxon>Agaricomycetes</taxon>
        <taxon>Thelephorales</taxon>
        <taxon>Thelephoraceae</taxon>
        <taxon>Thelephora</taxon>
    </lineage>
</organism>
<reference evidence="1" key="2">
    <citation type="journal article" date="2020" name="Nat. Commun.">
        <title>Large-scale genome sequencing of mycorrhizal fungi provides insights into the early evolution of symbiotic traits.</title>
        <authorList>
            <person name="Miyauchi S."/>
            <person name="Kiss E."/>
            <person name="Kuo A."/>
            <person name="Drula E."/>
            <person name="Kohler A."/>
            <person name="Sanchez-Garcia M."/>
            <person name="Morin E."/>
            <person name="Andreopoulos B."/>
            <person name="Barry K.W."/>
            <person name="Bonito G."/>
            <person name="Buee M."/>
            <person name="Carver A."/>
            <person name="Chen C."/>
            <person name="Cichocki N."/>
            <person name="Clum A."/>
            <person name="Culley D."/>
            <person name="Crous P.W."/>
            <person name="Fauchery L."/>
            <person name="Girlanda M."/>
            <person name="Hayes R.D."/>
            <person name="Keri Z."/>
            <person name="LaButti K."/>
            <person name="Lipzen A."/>
            <person name="Lombard V."/>
            <person name="Magnuson J."/>
            <person name="Maillard F."/>
            <person name="Murat C."/>
            <person name="Nolan M."/>
            <person name="Ohm R.A."/>
            <person name="Pangilinan J."/>
            <person name="Pereira M.F."/>
            <person name="Perotto S."/>
            <person name="Peter M."/>
            <person name="Pfister S."/>
            <person name="Riley R."/>
            <person name="Sitrit Y."/>
            <person name="Stielow J.B."/>
            <person name="Szollosi G."/>
            <person name="Zifcakova L."/>
            <person name="Stursova M."/>
            <person name="Spatafora J.W."/>
            <person name="Tedersoo L."/>
            <person name="Vaario L.M."/>
            <person name="Yamada A."/>
            <person name="Yan M."/>
            <person name="Wang P."/>
            <person name="Xu J."/>
            <person name="Bruns T."/>
            <person name="Baldrian P."/>
            <person name="Vilgalys R."/>
            <person name="Dunand C."/>
            <person name="Henrissat B."/>
            <person name="Grigoriev I.V."/>
            <person name="Hibbett D."/>
            <person name="Nagy L.G."/>
            <person name="Martin F.M."/>
        </authorList>
    </citation>
    <scope>NUCLEOTIDE SEQUENCE</scope>
    <source>
        <strain evidence="1">P2</strain>
    </source>
</reference>
<protein>
    <submittedName>
        <fullName evidence="1">Terpenoid synthase</fullName>
    </submittedName>
</protein>
<dbReference type="EMBL" id="MU118007">
    <property type="protein sequence ID" value="KAF9648811.1"/>
    <property type="molecule type" value="Genomic_DNA"/>
</dbReference>
<keyword evidence="2" id="KW-1185">Reference proteome</keyword>
<evidence type="ECO:0000313" key="1">
    <source>
        <dbReference type="EMBL" id="KAF9648811.1"/>
    </source>
</evidence>
<dbReference type="Proteomes" id="UP000886501">
    <property type="component" value="Unassembled WGS sequence"/>
</dbReference>
<evidence type="ECO:0000313" key="2">
    <source>
        <dbReference type="Proteomes" id="UP000886501"/>
    </source>
</evidence>
<sequence length="382" mass="43797">MQQFALPDLHSTCPLKDATNPHHKSAAAESRAWINGFKVFSDEKRAEFIAGSNELLVSHAYPFAPYERFRVCCDFINTLFVVDEISDVQNGKDALSTGMIYLNVLKDPSWDDGSKLAQITREFRSRLYKFAKPNCQRRFYQTCADYVDAVGKEAEYRVQSKVLDLVSYTKLRRDNSAVYACFALFEYALDIDLPDEVVEHPTFKNLQDWGCDLVCWANDVYSYDVEQSKGLEGNNILTVLMEAKGFNLQEAADNAGVLFGDLMSCFIAERKKLPSWGPDLDRDVSRYVDAIGHWVVGNLCWSFETPRYFGSALEDVKRTRIVKLRPRKVKTKSDEIVLYERQTKNLSRSPFSVRSVRASISYLLICALFLVYFYHAPRFNLL</sequence>
<reference evidence="1" key="1">
    <citation type="submission" date="2019-10" db="EMBL/GenBank/DDBJ databases">
        <authorList>
            <consortium name="DOE Joint Genome Institute"/>
            <person name="Kuo A."/>
            <person name="Miyauchi S."/>
            <person name="Kiss E."/>
            <person name="Drula E."/>
            <person name="Kohler A."/>
            <person name="Sanchez-Garcia M."/>
            <person name="Andreopoulos B."/>
            <person name="Barry K.W."/>
            <person name="Bonito G."/>
            <person name="Buee M."/>
            <person name="Carver A."/>
            <person name="Chen C."/>
            <person name="Cichocki N."/>
            <person name="Clum A."/>
            <person name="Culley D."/>
            <person name="Crous P.W."/>
            <person name="Fauchery L."/>
            <person name="Girlanda M."/>
            <person name="Hayes R."/>
            <person name="Keri Z."/>
            <person name="Labutti K."/>
            <person name="Lipzen A."/>
            <person name="Lombard V."/>
            <person name="Magnuson J."/>
            <person name="Maillard F."/>
            <person name="Morin E."/>
            <person name="Murat C."/>
            <person name="Nolan M."/>
            <person name="Ohm R."/>
            <person name="Pangilinan J."/>
            <person name="Pereira M."/>
            <person name="Perotto S."/>
            <person name="Peter M."/>
            <person name="Riley R."/>
            <person name="Sitrit Y."/>
            <person name="Stielow B."/>
            <person name="Szollosi G."/>
            <person name="Zifcakova L."/>
            <person name="Stursova M."/>
            <person name="Spatafora J.W."/>
            <person name="Tedersoo L."/>
            <person name="Vaario L.-M."/>
            <person name="Yamada A."/>
            <person name="Yan M."/>
            <person name="Wang P."/>
            <person name="Xu J."/>
            <person name="Bruns T."/>
            <person name="Baldrian P."/>
            <person name="Vilgalys R."/>
            <person name="Henrissat B."/>
            <person name="Grigoriev I.V."/>
            <person name="Hibbett D."/>
            <person name="Nagy L.G."/>
            <person name="Martin F.M."/>
        </authorList>
    </citation>
    <scope>NUCLEOTIDE SEQUENCE</scope>
    <source>
        <strain evidence="1">P2</strain>
    </source>
</reference>